<keyword evidence="5 7" id="KW-0547">Nucleotide-binding</keyword>
<dbReference type="EMBL" id="CP002042">
    <property type="protein sequence ID" value="ADH63559.1"/>
    <property type="molecule type" value="Genomic_DNA"/>
</dbReference>
<dbReference type="Pfam" id="PF08245">
    <property type="entry name" value="Mur_ligase_M"/>
    <property type="match status" value="1"/>
</dbReference>
<dbReference type="Gene3D" id="3.90.190.20">
    <property type="entry name" value="Mur ligase, C-terminal domain"/>
    <property type="match status" value="1"/>
</dbReference>
<keyword evidence="7 8" id="KW-0132">Cell division</keyword>
<dbReference type="PANTHER" id="PTHR43692">
    <property type="entry name" value="UDP-N-ACETYLMURAMOYLALANINE--D-GLUTAMATE LIGASE"/>
    <property type="match status" value="1"/>
</dbReference>
<dbReference type="OrthoDB" id="9809796at2"/>
<dbReference type="SUPFAM" id="SSF51984">
    <property type="entry name" value="MurCD N-terminal domain"/>
    <property type="match status" value="1"/>
</dbReference>
<accession>D7BFK6</accession>
<dbReference type="PANTHER" id="PTHR43692:SF1">
    <property type="entry name" value="UDP-N-ACETYLMURAMOYLALANINE--D-GLUTAMATE LIGASE"/>
    <property type="match status" value="1"/>
</dbReference>
<keyword evidence="12" id="KW-1185">Reference proteome</keyword>
<evidence type="ECO:0000259" key="9">
    <source>
        <dbReference type="Pfam" id="PF02875"/>
    </source>
</evidence>
<comment type="similarity">
    <text evidence="7">Belongs to the MurCDEF family.</text>
</comment>
<dbReference type="InterPro" id="IPR005762">
    <property type="entry name" value="MurD"/>
</dbReference>
<comment type="pathway">
    <text evidence="2 7 8">Cell wall biogenesis; peptidoglycan biosynthesis.</text>
</comment>
<keyword evidence="3 7" id="KW-0963">Cytoplasm</keyword>
<proteinExistence type="inferred from homology"/>
<keyword evidence="7 8" id="KW-0961">Cell wall biogenesis/degradation</keyword>
<dbReference type="SUPFAM" id="SSF53244">
    <property type="entry name" value="MurD-like peptide ligases, peptide-binding domain"/>
    <property type="match status" value="1"/>
</dbReference>
<dbReference type="Gene3D" id="3.40.1190.10">
    <property type="entry name" value="Mur-like, catalytic domain"/>
    <property type="match status" value="1"/>
</dbReference>
<dbReference type="KEGG" id="msv:Mesil_1674"/>
<dbReference type="GO" id="GO:0051301">
    <property type="term" value="P:cell division"/>
    <property type="evidence" value="ECO:0007669"/>
    <property type="project" value="UniProtKB-KW"/>
</dbReference>
<dbReference type="GO" id="GO:0005524">
    <property type="term" value="F:ATP binding"/>
    <property type="evidence" value="ECO:0007669"/>
    <property type="project" value="UniProtKB-UniRule"/>
</dbReference>
<sequence length="423" mass="46006">MSEVERLVFGLGRSGMGVLRFLAHHRMSARYFDEKLKEAEARAADELGFTFDDDPQPGEYQQVIAAPGVPMDHPRLLALREGGAEIIGEAELAYRSAKTPIVGITGTAGKGTATLATAHFLRALGFKALEGGNLDPPLLDIIEQAEVAVAELSSFQLERVVHFRPRVAVLLNLGVDHLDRHHTLETYHAAKLNLIRNLTAEDALVYNAEDPKIVQAILHSPARKYPFHPATNPRQTNLRAAREAAKAYASIAGKAGDERVLDEAEKTAPRLPGRFDTFAHKGDVVFIDDSIATRYDAVKAALQAAPAPIAWILGGRDKGAPTEGLERIVAERVRVILAIGEDGPRMAQAFRGYTELVNIQEPSGEATLRKAVQEGLSRLSGGSILLAPMGTSFDQFKDYKERSQVFRRVALELGAEMLEGGTP</sequence>
<dbReference type="InterPro" id="IPR013221">
    <property type="entry name" value="Mur_ligase_cen"/>
</dbReference>
<dbReference type="EC" id="6.3.2.9" evidence="7 8"/>
<evidence type="ECO:0000256" key="2">
    <source>
        <dbReference type="ARBA" id="ARBA00004752"/>
    </source>
</evidence>
<evidence type="ECO:0000256" key="1">
    <source>
        <dbReference type="ARBA" id="ARBA00004496"/>
    </source>
</evidence>
<dbReference type="Proteomes" id="UP000001916">
    <property type="component" value="Chromosome"/>
</dbReference>
<keyword evidence="6 7" id="KW-0067">ATP-binding</keyword>
<keyword evidence="7 8" id="KW-0573">Peptidoglycan synthesis</keyword>
<keyword evidence="4 7" id="KW-0436">Ligase</keyword>
<dbReference type="InterPro" id="IPR036565">
    <property type="entry name" value="Mur-like_cat_sf"/>
</dbReference>
<evidence type="ECO:0000256" key="3">
    <source>
        <dbReference type="ARBA" id="ARBA00022490"/>
    </source>
</evidence>
<keyword evidence="7 8" id="KW-0131">Cell cycle</keyword>
<dbReference type="RefSeq" id="WP_013158121.1">
    <property type="nucleotide sequence ID" value="NC_014212.1"/>
</dbReference>
<dbReference type="Gene3D" id="3.40.50.720">
    <property type="entry name" value="NAD(P)-binding Rossmann-like Domain"/>
    <property type="match status" value="1"/>
</dbReference>
<dbReference type="GO" id="GO:0008360">
    <property type="term" value="P:regulation of cell shape"/>
    <property type="evidence" value="ECO:0007669"/>
    <property type="project" value="UniProtKB-KW"/>
</dbReference>
<dbReference type="Pfam" id="PF21799">
    <property type="entry name" value="MurD-like_N"/>
    <property type="match status" value="1"/>
</dbReference>
<evidence type="ECO:0000259" key="10">
    <source>
        <dbReference type="Pfam" id="PF08245"/>
    </source>
</evidence>
<gene>
    <name evidence="7" type="primary">murD</name>
    <name evidence="11" type="ordered locus">Mesil_1674</name>
</gene>
<feature type="binding site" evidence="7">
    <location>
        <begin position="106"/>
        <end position="112"/>
    </location>
    <ligand>
        <name>ATP</name>
        <dbReference type="ChEBI" id="CHEBI:30616"/>
    </ligand>
</feature>
<evidence type="ECO:0000313" key="11">
    <source>
        <dbReference type="EMBL" id="ADH63559.1"/>
    </source>
</evidence>
<evidence type="ECO:0000256" key="6">
    <source>
        <dbReference type="ARBA" id="ARBA00022840"/>
    </source>
</evidence>
<dbReference type="STRING" id="526227.Mesil_1674"/>
<evidence type="ECO:0000313" key="12">
    <source>
        <dbReference type="Proteomes" id="UP000001916"/>
    </source>
</evidence>
<dbReference type="NCBIfam" id="TIGR01087">
    <property type="entry name" value="murD"/>
    <property type="match status" value="1"/>
</dbReference>
<keyword evidence="7 8" id="KW-0133">Cell shape</keyword>
<dbReference type="eggNOG" id="COG0771">
    <property type="taxonomic scope" value="Bacteria"/>
</dbReference>
<comment type="function">
    <text evidence="7 8">Cell wall formation. Catalyzes the addition of glutamate to the nucleotide precursor UDP-N-acetylmuramoyl-L-alanine (UMA).</text>
</comment>
<dbReference type="Pfam" id="PF02875">
    <property type="entry name" value="Mur_ligase_C"/>
    <property type="match status" value="1"/>
</dbReference>
<feature type="domain" description="Mur ligase central" evidence="10">
    <location>
        <begin position="104"/>
        <end position="224"/>
    </location>
</feature>
<evidence type="ECO:0000256" key="4">
    <source>
        <dbReference type="ARBA" id="ARBA00022598"/>
    </source>
</evidence>
<dbReference type="InterPro" id="IPR004101">
    <property type="entry name" value="Mur_ligase_C"/>
</dbReference>
<comment type="catalytic activity">
    <reaction evidence="7 8">
        <text>UDP-N-acetyl-alpha-D-muramoyl-L-alanine + D-glutamate + ATP = UDP-N-acetyl-alpha-D-muramoyl-L-alanyl-D-glutamate + ADP + phosphate + H(+)</text>
        <dbReference type="Rhea" id="RHEA:16429"/>
        <dbReference type="ChEBI" id="CHEBI:15378"/>
        <dbReference type="ChEBI" id="CHEBI:29986"/>
        <dbReference type="ChEBI" id="CHEBI:30616"/>
        <dbReference type="ChEBI" id="CHEBI:43474"/>
        <dbReference type="ChEBI" id="CHEBI:83898"/>
        <dbReference type="ChEBI" id="CHEBI:83900"/>
        <dbReference type="ChEBI" id="CHEBI:456216"/>
        <dbReference type="EC" id="6.3.2.9"/>
    </reaction>
</comment>
<dbReference type="UniPathway" id="UPA00219"/>
<organism evidence="11 12">
    <name type="scientific">Allomeiothermus silvanus (strain ATCC 700542 / DSM 9946 / NBRC 106475 / NCIMB 13440 / VI-R2)</name>
    <name type="common">Thermus silvanus</name>
    <dbReference type="NCBI Taxonomy" id="526227"/>
    <lineage>
        <taxon>Bacteria</taxon>
        <taxon>Thermotogati</taxon>
        <taxon>Deinococcota</taxon>
        <taxon>Deinococci</taxon>
        <taxon>Thermales</taxon>
        <taxon>Thermaceae</taxon>
        <taxon>Allomeiothermus</taxon>
    </lineage>
</organism>
<dbReference type="HOGENOM" id="CLU_032540_0_0_0"/>
<dbReference type="AlphaFoldDB" id="D7BFK6"/>
<feature type="domain" description="Mur ligase C-terminal" evidence="9">
    <location>
        <begin position="273"/>
        <end position="386"/>
    </location>
</feature>
<evidence type="ECO:0000256" key="7">
    <source>
        <dbReference type="HAMAP-Rule" id="MF_00639"/>
    </source>
</evidence>
<dbReference type="InterPro" id="IPR036615">
    <property type="entry name" value="Mur_ligase_C_dom_sf"/>
</dbReference>
<evidence type="ECO:0000256" key="8">
    <source>
        <dbReference type="RuleBase" id="RU003664"/>
    </source>
</evidence>
<dbReference type="GO" id="GO:0009252">
    <property type="term" value="P:peptidoglycan biosynthetic process"/>
    <property type="evidence" value="ECO:0007669"/>
    <property type="project" value="UniProtKB-UniRule"/>
</dbReference>
<dbReference type="HAMAP" id="MF_00639">
    <property type="entry name" value="MurD"/>
    <property type="match status" value="1"/>
</dbReference>
<name>D7BFK6_ALLS1</name>
<evidence type="ECO:0000256" key="5">
    <source>
        <dbReference type="ARBA" id="ARBA00022741"/>
    </source>
</evidence>
<dbReference type="GO" id="GO:0005737">
    <property type="term" value="C:cytoplasm"/>
    <property type="evidence" value="ECO:0007669"/>
    <property type="project" value="UniProtKB-SubCell"/>
</dbReference>
<dbReference type="GO" id="GO:0008764">
    <property type="term" value="F:UDP-N-acetylmuramoylalanine-D-glutamate ligase activity"/>
    <property type="evidence" value="ECO:0007669"/>
    <property type="project" value="UniProtKB-UniRule"/>
</dbReference>
<reference evidence="11 12" key="1">
    <citation type="journal article" date="2010" name="Stand. Genomic Sci.">
        <title>Complete genome sequence of Meiothermus silvanus type strain (VI-R2).</title>
        <authorList>
            <person name="Sikorski J."/>
            <person name="Tindall B.J."/>
            <person name="Lowry S."/>
            <person name="Lucas S."/>
            <person name="Nolan M."/>
            <person name="Copeland A."/>
            <person name="Glavina Del Rio T."/>
            <person name="Tice H."/>
            <person name="Cheng J.F."/>
            <person name="Han C."/>
            <person name="Pitluck S."/>
            <person name="Liolios K."/>
            <person name="Ivanova N."/>
            <person name="Mavromatis K."/>
            <person name="Mikhailova N."/>
            <person name="Pati A."/>
            <person name="Goodwin L."/>
            <person name="Chen A."/>
            <person name="Palaniappan K."/>
            <person name="Land M."/>
            <person name="Hauser L."/>
            <person name="Chang Y.J."/>
            <person name="Jeffries C.D."/>
            <person name="Rohde M."/>
            <person name="Goker M."/>
            <person name="Woyke T."/>
            <person name="Bristow J."/>
            <person name="Eisen J.A."/>
            <person name="Markowitz V."/>
            <person name="Hugenholtz P."/>
            <person name="Kyrpides N.C."/>
            <person name="Klenk H.P."/>
            <person name="Lapidus A."/>
        </authorList>
    </citation>
    <scope>NUCLEOTIDE SEQUENCE [LARGE SCALE GENOMIC DNA]</scope>
    <source>
        <strain evidence="12">ATCC 700542 / DSM 9946 / VI-R2</strain>
    </source>
</reference>
<comment type="subcellular location">
    <subcellularLocation>
        <location evidence="1 7 8">Cytoplasm</location>
    </subcellularLocation>
</comment>
<protein>
    <recommendedName>
        <fullName evidence="7 8">UDP-N-acetylmuramoylalanine--D-glutamate ligase</fullName>
        <ecNumber evidence="7 8">6.3.2.9</ecNumber>
    </recommendedName>
    <alternativeName>
        <fullName evidence="7">D-glutamic acid-adding enzyme</fullName>
    </alternativeName>
    <alternativeName>
        <fullName evidence="7">UDP-N-acetylmuramoyl-L-alanyl-D-glutamate synthetase</fullName>
    </alternativeName>
</protein>
<dbReference type="SUPFAM" id="SSF53623">
    <property type="entry name" value="MurD-like peptide ligases, catalytic domain"/>
    <property type="match status" value="1"/>
</dbReference>
<dbReference type="GO" id="GO:0071555">
    <property type="term" value="P:cell wall organization"/>
    <property type="evidence" value="ECO:0007669"/>
    <property type="project" value="UniProtKB-KW"/>
</dbReference>